<evidence type="ECO:0000256" key="2">
    <source>
        <dbReference type="ARBA" id="ARBA00023216"/>
    </source>
</evidence>
<dbReference type="AlphaFoldDB" id="A0A803MWB0"/>
<dbReference type="Pfam" id="PF00191">
    <property type="entry name" value="Annexin"/>
    <property type="match status" value="3"/>
</dbReference>
<gene>
    <name evidence="3" type="primary">LOC110688818</name>
</gene>
<dbReference type="Gene3D" id="1.10.220.10">
    <property type="entry name" value="Annexin"/>
    <property type="match status" value="4"/>
</dbReference>
<dbReference type="PANTHER" id="PTHR10502">
    <property type="entry name" value="ANNEXIN"/>
    <property type="match status" value="1"/>
</dbReference>
<dbReference type="GO" id="GO:0005544">
    <property type="term" value="F:calcium-dependent phospholipid binding"/>
    <property type="evidence" value="ECO:0007669"/>
    <property type="project" value="InterPro"/>
</dbReference>
<dbReference type="EnsemblPlants" id="AUR62036275-RA">
    <property type="protein sequence ID" value="AUR62036275-RA:cds"/>
    <property type="gene ID" value="AUR62036275"/>
</dbReference>
<keyword evidence="1" id="KW-0677">Repeat</keyword>
<dbReference type="GO" id="GO:0005886">
    <property type="term" value="C:plasma membrane"/>
    <property type="evidence" value="ECO:0007669"/>
    <property type="project" value="TreeGrafter"/>
</dbReference>
<accession>A0A803MWB0</accession>
<reference evidence="3" key="2">
    <citation type="submission" date="2021-03" db="UniProtKB">
        <authorList>
            <consortium name="EnsemblPlants"/>
        </authorList>
    </citation>
    <scope>IDENTIFICATION</scope>
</reference>
<dbReference type="SMART" id="SM00335">
    <property type="entry name" value="ANX"/>
    <property type="match status" value="3"/>
</dbReference>
<dbReference type="GO" id="GO:0009408">
    <property type="term" value="P:response to heat"/>
    <property type="evidence" value="ECO:0007669"/>
    <property type="project" value="TreeGrafter"/>
</dbReference>
<evidence type="ECO:0000313" key="4">
    <source>
        <dbReference type="Proteomes" id="UP000596660"/>
    </source>
</evidence>
<dbReference type="GO" id="GO:0005509">
    <property type="term" value="F:calcium ion binding"/>
    <property type="evidence" value="ECO:0007669"/>
    <property type="project" value="InterPro"/>
</dbReference>
<dbReference type="PANTHER" id="PTHR10502:SF190">
    <property type="entry name" value="OS09G0453300 PROTEIN"/>
    <property type="match status" value="1"/>
</dbReference>
<evidence type="ECO:0000313" key="3">
    <source>
        <dbReference type="EnsemblPlants" id="AUR62036275-RA:cds"/>
    </source>
</evidence>
<sequence length="337" mass="38500">MANPNYSKNQSSSYESDCKAIYESWGRLSTMVQTLATRSTQAERREIRETYKAMYNEDLLSHLQRVKMMLSGKSSNEETKFSVATCEALLLWMVDPWERDACFAKNSLEENETDFKALVEIFVGRKSSHILMIKQAYQNRFKRQLDHDIVNLEPPHPCQKILVALATSHQAHNVDVSQDIAKCDAMRLYQTGEASSGCINQAVVLEILSKRSIPQLKLTFSSYKRIFGHSYTKQLKKVNSTQFEDSLRNLVDCIQDPPKYYAKMLQSCMMKGEDTNNGSLTRLMVSRAEIDMGDIQKVFRKKYGVELRDTICQAIPEGDYRVFMLALANNANSGSFN</sequence>
<keyword evidence="2" id="KW-0041">Annexin</keyword>
<dbReference type="GO" id="GO:0009414">
    <property type="term" value="P:response to water deprivation"/>
    <property type="evidence" value="ECO:0007669"/>
    <property type="project" value="TreeGrafter"/>
</dbReference>
<name>A0A803MWB0_CHEQI</name>
<protein>
    <submittedName>
        <fullName evidence="3">Uncharacterized protein</fullName>
    </submittedName>
</protein>
<dbReference type="InterPro" id="IPR037104">
    <property type="entry name" value="Annexin_sf"/>
</dbReference>
<dbReference type="GO" id="GO:0001786">
    <property type="term" value="F:phosphatidylserine binding"/>
    <property type="evidence" value="ECO:0007669"/>
    <property type="project" value="TreeGrafter"/>
</dbReference>
<dbReference type="KEGG" id="cqi:110688818"/>
<dbReference type="SUPFAM" id="SSF47874">
    <property type="entry name" value="Annexin"/>
    <property type="match status" value="1"/>
</dbReference>
<dbReference type="InterPro" id="IPR001464">
    <property type="entry name" value="Annexin"/>
</dbReference>
<dbReference type="PROSITE" id="PS51897">
    <property type="entry name" value="ANNEXIN_2"/>
    <property type="match status" value="2"/>
</dbReference>
<evidence type="ECO:0000256" key="1">
    <source>
        <dbReference type="ARBA" id="ARBA00022737"/>
    </source>
</evidence>
<dbReference type="GeneID" id="110688818"/>
<dbReference type="InterPro" id="IPR018502">
    <property type="entry name" value="Annexin_repeat"/>
</dbReference>
<proteinExistence type="predicted"/>
<dbReference type="PRINTS" id="PR00196">
    <property type="entry name" value="ANNEXIN"/>
</dbReference>
<reference evidence="3" key="1">
    <citation type="journal article" date="2017" name="Nature">
        <title>The genome of Chenopodium quinoa.</title>
        <authorList>
            <person name="Jarvis D.E."/>
            <person name="Ho Y.S."/>
            <person name="Lightfoot D.J."/>
            <person name="Schmoeckel S.M."/>
            <person name="Li B."/>
            <person name="Borm T.J.A."/>
            <person name="Ohyanagi H."/>
            <person name="Mineta K."/>
            <person name="Michell C.T."/>
            <person name="Saber N."/>
            <person name="Kharbatia N.M."/>
            <person name="Rupper R.R."/>
            <person name="Sharp A.R."/>
            <person name="Dally N."/>
            <person name="Boughton B.A."/>
            <person name="Woo Y.H."/>
            <person name="Gao G."/>
            <person name="Schijlen E.G.W.M."/>
            <person name="Guo X."/>
            <person name="Momin A.A."/>
            <person name="Negrao S."/>
            <person name="Al-Babili S."/>
            <person name="Gehring C."/>
            <person name="Roessner U."/>
            <person name="Jung C."/>
            <person name="Murphy K."/>
            <person name="Arold S.T."/>
            <person name="Gojobori T."/>
            <person name="van der Linden C.G."/>
            <person name="van Loo E.N."/>
            <person name="Jellen E.N."/>
            <person name="Maughan P.J."/>
            <person name="Tester M."/>
        </authorList>
    </citation>
    <scope>NUCLEOTIDE SEQUENCE [LARGE SCALE GENOMIC DNA]</scope>
    <source>
        <strain evidence="3">cv. PI 614886</strain>
    </source>
</reference>
<dbReference type="OrthoDB" id="37886at2759"/>
<organism evidence="3 4">
    <name type="scientific">Chenopodium quinoa</name>
    <name type="common">Quinoa</name>
    <dbReference type="NCBI Taxonomy" id="63459"/>
    <lineage>
        <taxon>Eukaryota</taxon>
        <taxon>Viridiplantae</taxon>
        <taxon>Streptophyta</taxon>
        <taxon>Embryophyta</taxon>
        <taxon>Tracheophyta</taxon>
        <taxon>Spermatophyta</taxon>
        <taxon>Magnoliopsida</taxon>
        <taxon>eudicotyledons</taxon>
        <taxon>Gunneridae</taxon>
        <taxon>Pentapetalae</taxon>
        <taxon>Caryophyllales</taxon>
        <taxon>Chenopodiaceae</taxon>
        <taxon>Chenopodioideae</taxon>
        <taxon>Atripliceae</taxon>
        <taxon>Chenopodium</taxon>
    </lineage>
</organism>
<dbReference type="GO" id="GO:0009651">
    <property type="term" value="P:response to salt stress"/>
    <property type="evidence" value="ECO:0007669"/>
    <property type="project" value="TreeGrafter"/>
</dbReference>
<keyword evidence="4" id="KW-1185">Reference proteome</keyword>
<dbReference type="Proteomes" id="UP000596660">
    <property type="component" value="Unplaced"/>
</dbReference>
<dbReference type="Gramene" id="AUR62036275-RA">
    <property type="protein sequence ID" value="AUR62036275-RA:cds"/>
    <property type="gene ID" value="AUR62036275"/>
</dbReference>
<dbReference type="GO" id="GO:0009409">
    <property type="term" value="P:response to cold"/>
    <property type="evidence" value="ECO:0007669"/>
    <property type="project" value="TreeGrafter"/>
</dbReference>
<dbReference type="RefSeq" id="XP_021721265.1">
    <property type="nucleotide sequence ID" value="XM_021865573.1"/>
</dbReference>
<dbReference type="OMA" id="LRETICN"/>
<dbReference type="GO" id="GO:0005737">
    <property type="term" value="C:cytoplasm"/>
    <property type="evidence" value="ECO:0007669"/>
    <property type="project" value="TreeGrafter"/>
</dbReference>